<comment type="caution">
    <text evidence="1">The sequence shown here is derived from an EMBL/GenBank/DDBJ whole genome shotgun (WGS) entry which is preliminary data.</text>
</comment>
<organism evidence="1 2">
    <name type="scientific">Pistacia integerrima</name>
    <dbReference type="NCBI Taxonomy" id="434235"/>
    <lineage>
        <taxon>Eukaryota</taxon>
        <taxon>Viridiplantae</taxon>
        <taxon>Streptophyta</taxon>
        <taxon>Embryophyta</taxon>
        <taxon>Tracheophyta</taxon>
        <taxon>Spermatophyta</taxon>
        <taxon>Magnoliopsida</taxon>
        <taxon>eudicotyledons</taxon>
        <taxon>Gunneridae</taxon>
        <taxon>Pentapetalae</taxon>
        <taxon>rosids</taxon>
        <taxon>malvids</taxon>
        <taxon>Sapindales</taxon>
        <taxon>Anacardiaceae</taxon>
        <taxon>Pistacia</taxon>
    </lineage>
</organism>
<dbReference type="Proteomes" id="UP001163603">
    <property type="component" value="Chromosome 7"/>
</dbReference>
<accession>A0ACC0YA41</accession>
<proteinExistence type="predicted"/>
<name>A0ACC0YA41_9ROSI</name>
<gene>
    <name evidence="1" type="ORF">Pint_25677</name>
</gene>
<protein>
    <submittedName>
        <fullName evidence="1">Uncharacterized protein</fullName>
    </submittedName>
</protein>
<keyword evidence="2" id="KW-1185">Reference proteome</keyword>
<reference evidence="2" key="1">
    <citation type="journal article" date="2023" name="G3 (Bethesda)">
        <title>Genome assembly and association tests identify interacting loci associated with vigor, precocity, and sex in interspecific pistachio rootstocks.</title>
        <authorList>
            <person name="Palmer W."/>
            <person name="Jacygrad E."/>
            <person name="Sagayaradj S."/>
            <person name="Cavanaugh K."/>
            <person name="Han R."/>
            <person name="Bertier L."/>
            <person name="Beede B."/>
            <person name="Kafkas S."/>
            <person name="Golino D."/>
            <person name="Preece J."/>
            <person name="Michelmore R."/>
        </authorList>
    </citation>
    <scope>NUCLEOTIDE SEQUENCE [LARGE SCALE GENOMIC DNA]</scope>
</reference>
<sequence>MKKVFDQTVRDLKREVNKKVLKVPGIEQKVLDATSNEPWGPHGTLLADIAQATRNYHEYQMIMSVIWKRINDTGKNWRHVYKALTVLEYLVAHGSERVIDDIREHAYQISTLSDFQYIDSSGRDQGNNVRRKSQSLVALVNDKERILEVRQKAAANRDKFRSPSAGGMYRPGGYGDKYDYDRYEGRSGSRDDDNGYGRERDYGYKDDDRYSRNGDSYGRDGDRYGRDYEDRYGRDGYRDDDYRGRSRSVDRYQDGSSRSSDKNQDDDGQSASRQLERKFSEQNIGGPPSYEEALSESRSPARSDRDGENSAAPVPKTSSPPAPATSSPPSASGAFPPPVHPAASSPTAAPSTSPPASHSPIQGTNSFNNSTSGNDEVLAFDEFDPRNSFSGTLIPV</sequence>
<dbReference type="EMBL" id="CM047742">
    <property type="protein sequence ID" value="KAJ0033959.1"/>
    <property type="molecule type" value="Genomic_DNA"/>
</dbReference>
<evidence type="ECO:0000313" key="2">
    <source>
        <dbReference type="Proteomes" id="UP001163603"/>
    </source>
</evidence>
<evidence type="ECO:0000313" key="1">
    <source>
        <dbReference type="EMBL" id="KAJ0033959.1"/>
    </source>
</evidence>